<evidence type="ECO:0000313" key="2">
    <source>
        <dbReference type="EMBL" id="MDO7883482.1"/>
    </source>
</evidence>
<feature type="compositionally biased region" description="Basic and acidic residues" evidence="1">
    <location>
        <begin position="38"/>
        <end position="55"/>
    </location>
</feature>
<dbReference type="RefSeq" id="WP_305003908.1">
    <property type="nucleotide sequence ID" value="NZ_JAUQUB010000005.1"/>
</dbReference>
<protein>
    <submittedName>
        <fullName evidence="2">Uncharacterized protein</fullName>
    </submittedName>
</protein>
<organism evidence="2 3">
    <name type="scientific">Antiquaquibacter soli</name>
    <dbReference type="NCBI Taxonomy" id="3064523"/>
    <lineage>
        <taxon>Bacteria</taxon>
        <taxon>Bacillati</taxon>
        <taxon>Actinomycetota</taxon>
        <taxon>Actinomycetes</taxon>
        <taxon>Micrococcales</taxon>
        <taxon>Microbacteriaceae</taxon>
        <taxon>Antiquaquibacter</taxon>
    </lineage>
</organism>
<dbReference type="EMBL" id="JAUQUB010000005">
    <property type="protein sequence ID" value="MDO7883482.1"/>
    <property type="molecule type" value="Genomic_DNA"/>
</dbReference>
<reference evidence="2 3" key="1">
    <citation type="submission" date="2023-07" db="EMBL/GenBank/DDBJ databases">
        <title>Protaetiibacter sp. nov WY-16 isolated from soil.</title>
        <authorList>
            <person name="Liu B."/>
            <person name="Wan Y."/>
        </authorList>
    </citation>
    <scope>NUCLEOTIDE SEQUENCE [LARGE SCALE GENOMIC DNA]</scope>
    <source>
        <strain evidence="2 3">WY-16</strain>
    </source>
</reference>
<comment type="caution">
    <text evidence="2">The sequence shown here is derived from an EMBL/GenBank/DDBJ whole genome shotgun (WGS) entry which is preliminary data.</text>
</comment>
<proteinExistence type="predicted"/>
<gene>
    <name evidence="2" type="ORF">Q5716_14710</name>
</gene>
<dbReference type="Proteomes" id="UP001241072">
    <property type="component" value="Unassembled WGS sequence"/>
</dbReference>
<name>A0ABT9BVZ8_9MICO</name>
<feature type="region of interest" description="Disordered" evidence="1">
    <location>
        <begin position="1"/>
        <end position="62"/>
    </location>
</feature>
<keyword evidence="3" id="KW-1185">Reference proteome</keyword>
<evidence type="ECO:0000313" key="3">
    <source>
        <dbReference type="Proteomes" id="UP001241072"/>
    </source>
</evidence>
<evidence type="ECO:0000256" key="1">
    <source>
        <dbReference type="SAM" id="MobiDB-lite"/>
    </source>
</evidence>
<accession>A0ABT9BVZ8</accession>
<feature type="compositionally biased region" description="Basic and acidic residues" evidence="1">
    <location>
        <begin position="1"/>
        <end position="16"/>
    </location>
</feature>
<sequence>MAEHRADDPVDRPRAERRSRRVRTDAPPGSDPNPVAEPPRHRADENDEQLRRDVPPHWGARP</sequence>